<evidence type="ECO:0000256" key="3">
    <source>
        <dbReference type="ARBA" id="ARBA00010131"/>
    </source>
</evidence>
<evidence type="ECO:0000256" key="1">
    <source>
        <dbReference type="ARBA" id="ARBA00003891"/>
    </source>
</evidence>
<dbReference type="InterPro" id="IPR029454">
    <property type="entry name" value="ODR-4-like"/>
</dbReference>
<comment type="similarity">
    <text evidence="3">Belongs to the ODR-4 family.</text>
</comment>
<keyword evidence="5 8" id="KW-0812">Transmembrane</keyword>
<feature type="transmembrane region" description="Helical" evidence="8">
    <location>
        <begin position="367"/>
        <end position="385"/>
    </location>
</feature>
<keyword evidence="6 8" id="KW-1133">Transmembrane helix</keyword>
<evidence type="ECO:0000256" key="4">
    <source>
        <dbReference type="ARBA" id="ARBA00020550"/>
    </source>
</evidence>
<comment type="function">
    <text evidence="1">May play a role in the trafficking of a subset of G-protein coupled receptors.</text>
</comment>
<dbReference type="PANTHER" id="PTHR33966:SF1">
    <property type="entry name" value="PROTEIN ODR-4 HOMOLOG"/>
    <property type="match status" value="1"/>
</dbReference>
<dbReference type="AlphaFoldDB" id="E4Y1A5"/>
<sequence length="388" mass="43814">MELLLPSNLTLPSNGPGLILGALYSPGKYIIQNFIEAPDQDKESDCALYEHIYNHAREVIARLSGGINVLGGYFVDEKENNDWLKSSKKLRKESRIENEIVFAYFEDGQIRAKRLRDSGDVQKVEVKSVPSSKFFLTQVRSLASFQFNIPSKSRKLYASEVGKQITEYAVEKLANFELAVNDKFSDDCDLVIPKTVSTVPEKIDAEIYNENRDMPIKVSDCPHLNVSISIAVRVAITRRTAISDLKELIRIDVQRSLSKRFEIFTEDLILELDEDNPLMTNVILAKRVFSSINGGFPVSLYENFQTKAGDDLEFIFNISESTEPFEYAEPDVKNTVETDMPRDDDSEIYSSSSEKKAPFNNLENKNLILAILIVIIGIILSLLMSRSS</sequence>
<dbReference type="GO" id="GO:0016020">
    <property type="term" value="C:membrane"/>
    <property type="evidence" value="ECO:0007669"/>
    <property type="project" value="UniProtKB-SubCell"/>
</dbReference>
<evidence type="ECO:0000256" key="5">
    <source>
        <dbReference type="ARBA" id="ARBA00022692"/>
    </source>
</evidence>
<dbReference type="EMBL" id="FN653592">
    <property type="protein sequence ID" value="CBY15652.1"/>
    <property type="molecule type" value="Genomic_DNA"/>
</dbReference>
<keyword evidence="10" id="KW-1185">Reference proteome</keyword>
<accession>E4Y1A5</accession>
<comment type="subcellular location">
    <subcellularLocation>
        <location evidence="2">Membrane</location>
    </subcellularLocation>
</comment>
<evidence type="ECO:0000256" key="2">
    <source>
        <dbReference type="ARBA" id="ARBA00004370"/>
    </source>
</evidence>
<dbReference type="GO" id="GO:0012505">
    <property type="term" value="C:endomembrane system"/>
    <property type="evidence" value="ECO:0007669"/>
    <property type="project" value="TreeGrafter"/>
</dbReference>
<evidence type="ECO:0000313" key="9">
    <source>
        <dbReference type="EMBL" id="CBY15652.1"/>
    </source>
</evidence>
<protein>
    <recommendedName>
        <fullName evidence="4">Protein odr-4 homolog</fullName>
    </recommendedName>
</protein>
<reference evidence="9" key="1">
    <citation type="journal article" date="2010" name="Science">
        <title>Plasticity of animal genome architecture unmasked by rapid evolution of a pelagic tunicate.</title>
        <authorList>
            <person name="Denoeud F."/>
            <person name="Henriet S."/>
            <person name="Mungpakdee S."/>
            <person name="Aury J.M."/>
            <person name="Da Silva C."/>
            <person name="Brinkmann H."/>
            <person name="Mikhaleva J."/>
            <person name="Olsen L.C."/>
            <person name="Jubin C."/>
            <person name="Canestro C."/>
            <person name="Bouquet J.M."/>
            <person name="Danks G."/>
            <person name="Poulain J."/>
            <person name="Campsteijn C."/>
            <person name="Adamski M."/>
            <person name="Cross I."/>
            <person name="Yadetie F."/>
            <person name="Muffato M."/>
            <person name="Louis A."/>
            <person name="Butcher S."/>
            <person name="Tsagkogeorga G."/>
            <person name="Konrad A."/>
            <person name="Singh S."/>
            <person name="Jensen M.F."/>
            <person name="Cong E.H."/>
            <person name="Eikeseth-Otteraa H."/>
            <person name="Noel B."/>
            <person name="Anthouard V."/>
            <person name="Porcel B.M."/>
            <person name="Kachouri-Lafond R."/>
            <person name="Nishino A."/>
            <person name="Ugolini M."/>
            <person name="Chourrout P."/>
            <person name="Nishida H."/>
            <person name="Aasland R."/>
            <person name="Huzurbazar S."/>
            <person name="Westhof E."/>
            <person name="Delsuc F."/>
            <person name="Lehrach H."/>
            <person name="Reinhardt R."/>
            <person name="Weissenbach J."/>
            <person name="Roy S.W."/>
            <person name="Artiguenave F."/>
            <person name="Postlethwait J.H."/>
            <person name="Manak J.R."/>
            <person name="Thompson E.M."/>
            <person name="Jaillon O."/>
            <person name="Du Pasquier L."/>
            <person name="Boudinot P."/>
            <person name="Liberles D.A."/>
            <person name="Volff J.N."/>
            <person name="Philippe H."/>
            <person name="Lenhard B."/>
            <person name="Roest Crollius H."/>
            <person name="Wincker P."/>
            <person name="Chourrout D."/>
        </authorList>
    </citation>
    <scope>NUCLEOTIDE SEQUENCE [LARGE SCALE GENOMIC DNA]</scope>
</reference>
<dbReference type="GO" id="GO:0008104">
    <property type="term" value="P:intracellular protein localization"/>
    <property type="evidence" value="ECO:0007669"/>
    <property type="project" value="TreeGrafter"/>
</dbReference>
<keyword evidence="7 8" id="KW-0472">Membrane</keyword>
<dbReference type="InParanoid" id="E4Y1A5"/>
<dbReference type="OrthoDB" id="10394753at2759"/>
<dbReference type="PANTHER" id="PTHR33966">
    <property type="entry name" value="PROTEIN ODR-4 HOMOLOG"/>
    <property type="match status" value="1"/>
</dbReference>
<dbReference type="Pfam" id="PF14778">
    <property type="entry name" value="ODR4-like"/>
    <property type="match status" value="1"/>
</dbReference>
<evidence type="ECO:0000256" key="8">
    <source>
        <dbReference type="SAM" id="Phobius"/>
    </source>
</evidence>
<proteinExistence type="inferred from homology"/>
<evidence type="ECO:0000256" key="6">
    <source>
        <dbReference type="ARBA" id="ARBA00022989"/>
    </source>
</evidence>
<evidence type="ECO:0000256" key="7">
    <source>
        <dbReference type="ARBA" id="ARBA00023136"/>
    </source>
</evidence>
<gene>
    <name evidence="9" type="ORF">GSOID_T00013953001</name>
</gene>
<dbReference type="Proteomes" id="UP000001307">
    <property type="component" value="Unassembled WGS sequence"/>
</dbReference>
<evidence type="ECO:0000313" key="10">
    <source>
        <dbReference type="Proteomes" id="UP000001307"/>
    </source>
</evidence>
<name>E4Y1A5_OIKDI</name>
<organism evidence="9">
    <name type="scientific">Oikopleura dioica</name>
    <name type="common">Tunicate</name>
    <dbReference type="NCBI Taxonomy" id="34765"/>
    <lineage>
        <taxon>Eukaryota</taxon>
        <taxon>Metazoa</taxon>
        <taxon>Chordata</taxon>
        <taxon>Tunicata</taxon>
        <taxon>Appendicularia</taxon>
        <taxon>Copelata</taxon>
        <taxon>Oikopleuridae</taxon>
        <taxon>Oikopleura</taxon>
    </lineage>
</organism>